<dbReference type="AlphaFoldDB" id="A0A7X0VSU0"/>
<evidence type="ECO:0000259" key="2">
    <source>
        <dbReference type="Pfam" id="PF14581"/>
    </source>
</evidence>
<gene>
    <name evidence="3" type="ORF">H7E68_19180</name>
</gene>
<sequence>MDVNKPITNQKLVDIMQKMKNDNSKEMEFLDELLKAKFLCPDIMKLGANSKNNSGKIVLNEGTTIKLVGLSSENGKNYLMAFTDWTELGKWKIETNQQTLILSYDDYQGVILKDDSTYEGFVINPYGANIVLDKNLIQNINQRFQQMKKGESVMLGSPKEYPYDMAEKLNIYFDKVQVVKRAYLLWMVRGEEASYLLVLDFVGVPQTVFPKIADVCQPYLKGKLLDMIPIGTVFGKSAIENQQPFYQT</sequence>
<accession>A0A7X0VSU0</accession>
<evidence type="ECO:0000259" key="1">
    <source>
        <dbReference type="Pfam" id="PF07179"/>
    </source>
</evidence>
<protein>
    <submittedName>
        <fullName evidence="3">Enhanced serine sensitivity protein SseB</fullName>
    </submittedName>
</protein>
<dbReference type="RefSeq" id="WP_185165745.1">
    <property type="nucleotide sequence ID" value="NZ_JACKWY010000023.1"/>
</dbReference>
<proteinExistence type="predicted"/>
<dbReference type="Pfam" id="PF14581">
    <property type="entry name" value="SseB_C"/>
    <property type="match status" value="1"/>
</dbReference>
<feature type="domain" description="SseB protein N-terminal" evidence="1">
    <location>
        <begin position="16"/>
        <end position="137"/>
    </location>
</feature>
<name>A0A7X0VSU0_9CLOT</name>
<dbReference type="InterPro" id="IPR027945">
    <property type="entry name" value="SseB_C"/>
</dbReference>
<dbReference type="InterPro" id="IPR009839">
    <property type="entry name" value="SseB_N"/>
</dbReference>
<comment type="caution">
    <text evidence="3">The sequence shown here is derived from an EMBL/GenBank/DDBJ whole genome shotgun (WGS) entry which is preliminary data.</text>
</comment>
<feature type="domain" description="SseB protein C-terminal" evidence="2">
    <location>
        <begin position="148"/>
        <end position="247"/>
    </location>
</feature>
<dbReference type="Proteomes" id="UP000585258">
    <property type="component" value="Unassembled WGS sequence"/>
</dbReference>
<organism evidence="3 4">
    <name type="scientific">Clostridium gasigenes</name>
    <dbReference type="NCBI Taxonomy" id="94869"/>
    <lineage>
        <taxon>Bacteria</taxon>
        <taxon>Bacillati</taxon>
        <taxon>Bacillota</taxon>
        <taxon>Clostridia</taxon>
        <taxon>Eubacteriales</taxon>
        <taxon>Clostridiaceae</taxon>
        <taxon>Clostridium</taxon>
    </lineage>
</organism>
<evidence type="ECO:0000313" key="3">
    <source>
        <dbReference type="EMBL" id="MBB6716807.1"/>
    </source>
</evidence>
<dbReference type="EMBL" id="JACKWY010000023">
    <property type="protein sequence ID" value="MBB6716807.1"/>
    <property type="molecule type" value="Genomic_DNA"/>
</dbReference>
<evidence type="ECO:0000313" key="4">
    <source>
        <dbReference type="Proteomes" id="UP000585258"/>
    </source>
</evidence>
<dbReference type="Pfam" id="PF07179">
    <property type="entry name" value="SseB"/>
    <property type="match status" value="1"/>
</dbReference>
<reference evidence="3 4" key="1">
    <citation type="submission" date="2020-08" db="EMBL/GenBank/DDBJ databases">
        <title>Clostridia isolated from Swiss meat.</title>
        <authorList>
            <person name="Wambui J."/>
            <person name="Stevens M.J.A."/>
            <person name="Stephan R."/>
        </authorList>
    </citation>
    <scope>NUCLEOTIDE SEQUENCE [LARGE SCALE GENOMIC DNA]</scope>
    <source>
        <strain evidence="3 4">CM001</strain>
    </source>
</reference>